<accession>A0A812LUK3</accession>
<dbReference type="GO" id="GO:0046168">
    <property type="term" value="P:glycerol-3-phosphate catabolic process"/>
    <property type="evidence" value="ECO:0007669"/>
    <property type="project" value="InterPro"/>
</dbReference>
<keyword evidence="1" id="KW-0560">Oxidoreductase</keyword>
<dbReference type="EMBL" id="CAJNDS010001112">
    <property type="protein sequence ID" value="CAE7247330.1"/>
    <property type="molecule type" value="Genomic_DNA"/>
</dbReference>
<dbReference type="AlphaFoldDB" id="A0A812LUK3"/>
<dbReference type="InterPro" id="IPR013328">
    <property type="entry name" value="6PGD_dom2"/>
</dbReference>
<dbReference type="InterPro" id="IPR036291">
    <property type="entry name" value="NAD(P)-bd_dom_sf"/>
</dbReference>
<gene>
    <name evidence="4" type="primary">GPDHC1</name>
    <name evidence="4" type="ORF">SNAT2548_LOCUS11822</name>
</gene>
<dbReference type="GO" id="GO:0047952">
    <property type="term" value="F:glycerol-3-phosphate dehydrogenase [NAD(P)+] activity"/>
    <property type="evidence" value="ECO:0007669"/>
    <property type="project" value="TreeGrafter"/>
</dbReference>
<dbReference type="PANTHER" id="PTHR11728:SF30">
    <property type="entry name" value="GLYCEROL-3-PHOSPHATE DEHYDROGENASE [NAD(+)] GPDHC1, CYTOSOLIC"/>
    <property type="match status" value="1"/>
</dbReference>
<dbReference type="Pfam" id="PF07479">
    <property type="entry name" value="NAD_Gly3P_dh_C"/>
    <property type="match status" value="1"/>
</dbReference>
<evidence type="ECO:0000313" key="4">
    <source>
        <dbReference type="EMBL" id="CAE7247330.1"/>
    </source>
</evidence>
<comment type="caution">
    <text evidence="4">The sequence shown here is derived from an EMBL/GenBank/DDBJ whole genome shotgun (WGS) entry which is preliminary data.</text>
</comment>
<evidence type="ECO:0000259" key="3">
    <source>
        <dbReference type="Pfam" id="PF07479"/>
    </source>
</evidence>
<dbReference type="Proteomes" id="UP000604046">
    <property type="component" value="Unassembled WGS sequence"/>
</dbReference>
<dbReference type="GO" id="GO:0005975">
    <property type="term" value="P:carbohydrate metabolic process"/>
    <property type="evidence" value="ECO:0007669"/>
    <property type="project" value="InterPro"/>
</dbReference>
<keyword evidence="5" id="KW-1185">Reference proteome</keyword>
<dbReference type="OrthoDB" id="10263760at2759"/>
<dbReference type="SUPFAM" id="SSF51735">
    <property type="entry name" value="NAD(P)-binding Rossmann-fold domains"/>
    <property type="match status" value="1"/>
</dbReference>
<dbReference type="GO" id="GO:0051287">
    <property type="term" value="F:NAD binding"/>
    <property type="evidence" value="ECO:0007669"/>
    <property type="project" value="InterPro"/>
</dbReference>
<dbReference type="InterPro" id="IPR011128">
    <property type="entry name" value="G3P_DH_NAD-dep_N"/>
</dbReference>
<sequence length="523" mass="56825">MAEDLLGELMALKRVLGRSDKDCLEVVSVGAGAWAAVFACLLKRKYADFPQHLRVRMWRRSGKRLTSEQASKLLAQINANDEVLRRLRDNGRLLRYVDASLGRELDPPLTAEEALKDGFCDTLDGAMLLPMELCLNMQDAAREADILINGVPSTSTLEVWAPLVAALGERQKDPPLVVSLSKGVEFLADPAPHILTPTRLIQQCTGLPLDRLLYFGGPNIAREIWNGEYATARLCGADEFRTPLAAMFQQPQMSVWHNRDVITHEVMGGLKNVYAIGAGVVDEFCKHGATPNSVYFSNACAEMTFITHVLSRRPETLSGPLLADTYVTMLAGRNAWYGRQVASGSIAPSDGDNVPGKGVIQGVSAVRAFTTLLACAPVPLGSDGSRCLAIDLLPTLRGLNDLLFHGGTAEQFVERMWREVQQDPAERLLSRATRDGLAFIPTLLHPTQGGVDASAVKIGDLKLPEPFLSDDKLAVLGIDVETMDRFRKSYLAFRRGDSMGAAGELSQVVVNTQAWAGSGSTSP</sequence>
<dbReference type="Pfam" id="PF01210">
    <property type="entry name" value="NAD_Gly3P_dh_N"/>
    <property type="match status" value="1"/>
</dbReference>
<protein>
    <submittedName>
        <fullName evidence="4">GPDHC1 protein</fullName>
    </submittedName>
</protein>
<proteinExistence type="predicted"/>
<dbReference type="InterPro" id="IPR008927">
    <property type="entry name" value="6-PGluconate_DH-like_C_sf"/>
</dbReference>
<dbReference type="GO" id="GO:0005829">
    <property type="term" value="C:cytosol"/>
    <property type="evidence" value="ECO:0007669"/>
    <property type="project" value="TreeGrafter"/>
</dbReference>
<reference evidence="4" key="1">
    <citation type="submission" date="2021-02" db="EMBL/GenBank/DDBJ databases">
        <authorList>
            <person name="Dougan E. K."/>
            <person name="Rhodes N."/>
            <person name="Thang M."/>
            <person name="Chan C."/>
        </authorList>
    </citation>
    <scope>NUCLEOTIDE SEQUENCE</scope>
</reference>
<evidence type="ECO:0000313" key="5">
    <source>
        <dbReference type="Proteomes" id="UP000604046"/>
    </source>
</evidence>
<dbReference type="Gene3D" id="1.10.1040.10">
    <property type="entry name" value="N-(1-d-carboxylethyl)-l-norvaline Dehydrogenase, domain 2"/>
    <property type="match status" value="1"/>
</dbReference>
<dbReference type="PANTHER" id="PTHR11728">
    <property type="entry name" value="GLYCEROL-3-PHOSPHATE DEHYDROGENASE"/>
    <property type="match status" value="1"/>
</dbReference>
<dbReference type="Gene3D" id="3.40.50.720">
    <property type="entry name" value="NAD(P)-binding Rossmann-like Domain"/>
    <property type="match status" value="1"/>
</dbReference>
<name>A0A812LUK3_9DINO</name>
<dbReference type="InterPro" id="IPR006109">
    <property type="entry name" value="G3P_DH_NAD-dep_C"/>
</dbReference>
<feature type="domain" description="Glycerol-3-phosphate dehydrogenase NAD-dependent N-terminal" evidence="2">
    <location>
        <begin position="133"/>
        <end position="232"/>
    </location>
</feature>
<evidence type="ECO:0000259" key="2">
    <source>
        <dbReference type="Pfam" id="PF01210"/>
    </source>
</evidence>
<organism evidence="4 5">
    <name type="scientific">Symbiodinium natans</name>
    <dbReference type="NCBI Taxonomy" id="878477"/>
    <lineage>
        <taxon>Eukaryota</taxon>
        <taxon>Sar</taxon>
        <taxon>Alveolata</taxon>
        <taxon>Dinophyceae</taxon>
        <taxon>Suessiales</taxon>
        <taxon>Symbiodiniaceae</taxon>
        <taxon>Symbiodinium</taxon>
    </lineage>
</organism>
<feature type="domain" description="Glycerol-3-phosphate dehydrogenase NAD-dependent C-terminal" evidence="3">
    <location>
        <begin position="260"/>
        <end position="373"/>
    </location>
</feature>
<evidence type="ECO:0000256" key="1">
    <source>
        <dbReference type="ARBA" id="ARBA00023002"/>
    </source>
</evidence>
<dbReference type="SUPFAM" id="SSF48179">
    <property type="entry name" value="6-phosphogluconate dehydrogenase C-terminal domain-like"/>
    <property type="match status" value="1"/>
</dbReference>